<reference evidence="2 3" key="1">
    <citation type="submission" date="2017-06" db="EMBL/GenBank/DDBJ databases">
        <title>Streptomyces albireticuli Genome sequencing and assembly.</title>
        <authorList>
            <person name="Wang Y."/>
            <person name="Du B."/>
            <person name="Ding Y."/>
            <person name="Liu H."/>
            <person name="Hou Q."/>
            <person name="Liu K."/>
            <person name="Yao L."/>
            <person name="Wang C."/>
        </authorList>
    </citation>
    <scope>NUCLEOTIDE SEQUENCE [LARGE SCALE GENOMIC DNA]</scope>
    <source>
        <strain evidence="2 3">MDJK11</strain>
    </source>
</reference>
<name>A0A1Z2L907_9ACTN</name>
<sequence length="29" mass="3162">MSRHHRPGRGPGVRPPGKHSLNTTEEAAQ</sequence>
<dbReference type="EMBL" id="CP021744">
    <property type="protein sequence ID" value="ARZ70772.1"/>
    <property type="molecule type" value="Genomic_DNA"/>
</dbReference>
<evidence type="ECO:0000256" key="1">
    <source>
        <dbReference type="SAM" id="MobiDB-lite"/>
    </source>
</evidence>
<dbReference type="KEGG" id="salj:SMD11_5180"/>
<proteinExistence type="predicted"/>
<feature type="compositionally biased region" description="Polar residues" evidence="1">
    <location>
        <begin position="20"/>
        <end position="29"/>
    </location>
</feature>
<organism evidence="2 3">
    <name type="scientific">Streptomyces albireticuli</name>
    <dbReference type="NCBI Taxonomy" id="1940"/>
    <lineage>
        <taxon>Bacteria</taxon>
        <taxon>Bacillati</taxon>
        <taxon>Actinomycetota</taxon>
        <taxon>Actinomycetes</taxon>
        <taxon>Kitasatosporales</taxon>
        <taxon>Streptomycetaceae</taxon>
        <taxon>Streptomyces</taxon>
    </lineage>
</organism>
<dbReference type="Proteomes" id="UP000195755">
    <property type="component" value="Chromosome"/>
</dbReference>
<dbReference type="AlphaFoldDB" id="A0A1Z2L907"/>
<protein>
    <submittedName>
        <fullName evidence="2">Uncharacterized protein</fullName>
    </submittedName>
</protein>
<evidence type="ECO:0000313" key="3">
    <source>
        <dbReference type="Proteomes" id="UP000195755"/>
    </source>
</evidence>
<gene>
    <name evidence="2" type="ORF">SMD11_5180</name>
</gene>
<feature type="region of interest" description="Disordered" evidence="1">
    <location>
        <begin position="1"/>
        <end position="29"/>
    </location>
</feature>
<evidence type="ECO:0000313" key="2">
    <source>
        <dbReference type="EMBL" id="ARZ70772.1"/>
    </source>
</evidence>
<accession>A0A1Z2L907</accession>